<comment type="similarity">
    <text evidence="1">Belongs to the peptidase M20A family.</text>
</comment>
<gene>
    <name evidence="4" type="ORF">Q4T40_05785</name>
</gene>
<sequence>MWKKVLIVALALVILSAGTCLAAGKEDVYVNVDALQQKLLEINDFIHDNPETGNKEFKAANLLTRTLEQNGFKVETGVAGLETAFVATYVNKTGGPTIGFICEYDALDKLGHGCGHNIIASAGVGAGIALAKSLGDRPATIVVYGTPAEETTSGKLPMVAAGLFDRLDVALMTHPGDRTTVGAKSLALNLIDFIFEGKASHAAASPEKGISALDGVMMLFNGIEYLREHVRSDVRIHGIVTDGGAAANIVPERAAARFYVRSADRGYLDTVVERVHNIANGAAMITGTKVTIKQIKAYDNKVILESLSELLLENAKAAGARQILPPPQSTGSTDFGSVTFRVPGAELGIAFVPVGTPAHSQAYVQAGATPAGHEAVVVAAKTLAASGYDLITDPELLKKIKAEFAATKAPQN</sequence>
<dbReference type="InterPro" id="IPR036264">
    <property type="entry name" value="Bact_exopeptidase_dim_dom"/>
</dbReference>
<proteinExistence type="inferred from homology"/>
<comment type="caution">
    <text evidence="4">The sequence shown here is derived from an EMBL/GenBank/DDBJ whole genome shotgun (WGS) entry which is preliminary data.</text>
</comment>
<dbReference type="InterPro" id="IPR002933">
    <property type="entry name" value="Peptidase_M20"/>
</dbReference>
<dbReference type="PANTHER" id="PTHR30575">
    <property type="entry name" value="PEPTIDASE M20"/>
    <property type="match status" value="1"/>
</dbReference>
<name>A0ABU3NVA8_9FIRM</name>
<feature type="domain" description="Peptidase M20 dimerisation" evidence="3">
    <location>
        <begin position="194"/>
        <end position="280"/>
    </location>
</feature>
<dbReference type="Gene3D" id="3.30.70.360">
    <property type="match status" value="1"/>
</dbReference>
<feature type="signal peptide" evidence="2">
    <location>
        <begin position="1"/>
        <end position="22"/>
    </location>
</feature>
<organism evidence="4 5">
    <name type="scientific">Anaeroselena agilis</name>
    <dbReference type="NCBI Taxonomy" id="3063788"/>
    <lineage>
        <taxon>Bacteria</taxon>
        <taxon>Bacillati</taxon>
        <taxon>Bacillota</taxon>
        <taxon>Negativicutes</taxon>
        <taxon>Acetonemataceae</taxon>
        <taxon>Anaeroselena</taxon>
    </lineage>
</organism>
<dbReference type="SUPFAM" id="SSF55031">
    <property type="entry name" value="Bacterial exopeptidase dimerisation domain"/>
    <property type="match status" value="1"/>
</dbReference>
<protein>
    <recommendedName>
        <fullName evidence="1">Peptidase M20 domain-containing protein 2</fullName>
    </recommendedName>
</protein>
<dbReference type="EMBL" id="JAUOZS010000001">
    <property type="protein sequence ID" value="MDT8900749.1"/>
    <property type="molecule type" value="Genomic_DNA"/>
</dbReference>
<dbReference type="Pfam" id="PF07687">
    <property type="entry name" value="M20_dimer"/>
    <property type="match status" value="1"/>
</dbReference>
<evidence type="ECO:0000313" key="5">
    <source>
        <dbReference type="Proteomes" id="UP001254848"/>
    </source>
</evidence>
<dbReference type="CDD" id="cd03887">
    <property type="entry name" value="M20_Acy1L2"/>
    <property type="match status" value="1"/>
</dbReference>
<dbReference type="PIRSF" id="PIRSF037226">
    <property type="entry name" value="Amidohydrolase_ACY1L2_prd"/>
    <property type="match status" value="1"/>
</dbReference>
<keyword evidence="2" id="KW-0732">Signal</keyword>
<dbReference type="Proteomes" id="UP001254848">
    <property type="component" value="Unassembled WGS sequence"/>
</dbReference>
<dbReference type="PANTHER" id="PTHR30575:SF0">
    <property type="entry name" value="XAA-ARG DIPEPTIDASE"/>
    <property type="match status" value="1"/>
</dbReference>
<keyword evidence="5" id="KW-1185">Reference proteome</keyword>
<dbReference type="Gene3D" id="3.40.630.10">
    <property type="entry name" value="Zn peptidases"/>
    <property type="match status" value="1"/>
</dbReference>
<dbReference type="InterPro" id="IPR011650">
    <property type="entry name" value="Peptidase_M20_dimer"/>
</dbReference>
<evidence type="ECO:0000256" key="2">
    <source>
        <dbReference type="SAM" id="SignalP"/>
    </source>
</evidence>
<evidence type="ECO:0000256" key="1">
    <source>
        <dbReference type="PIRNR" id="PIRNR037226"/>
    </source>
</evidence>
<feature type="chain" id="PRO_5045175048" description="Peptidase M20 domain-containing protein 2" evidence="2">
    <location>
        <begin position="23"/>
        <end position="412"/>
    </location>
</feature>
<dbReference type="SUPFAM" id="SSF53187">
    <property type="entry name" value="Zn-dependent exopeptidases"/>
    <property type="match status" value="1"/>
</dbReference>
<dbReference type="RefSeq" id="WP_413779283.1">
    <property type="nucleotide sequence ID" value="NZ_JAUOZS010000001.1"/>
</dbReference>
<dbReference type="InterPro" id="IPR052030">
    <property type="entry name" value="Peptidase_M20/M20A_hydrolases"/>
</dbReference>
<reference evidence="4 5" key="1">
    <citation type="submission" date="2023-07" db="EMBL/GenBank/DDBJ databases">
        <title>The novel representative of Negativicutes class, Anaeroselena agilis gen. nov. sp. nov.</title>
        <authorList>
            <person name="Prokofeva M.I."/>
            <person name="Elcheninov A.G."/>
            <person name="Klyukina A."/>
            <person name="Kublanov I.V."/>
            <person name="Frolov E.N."/>
            <person name="Podosokorskaya O.A."/>
        </authorList>
    </citation>
    <scope>NUCLEOTIDE SEQUENCE [LARGE SCALE GENOMIC DNA]</scope>
    <source>
        <strain evidence="4 5">4137-cl</strain>
    </source>
</reference>
<evidence type="ECO:0000259" key="3">
    <source>
        <dbReference type="Pfam" id="PF07687"/>
    </source>
</evidence>
<accession>A0ABU3NVA8</accession>
<evidence type="ECO:0000313" key="4">
    <source>
        <dbReference type="EMBL" id="MDT8900749.1"/>
    </source>
</evidence>
<dbReference type="Pfam" id="PF01546">
    <property type="entry name" value="Peptidase_M20"/>
    <property type="match status" value="1"/>
</dbReference>
<dbReference type="InterPro" id="IPR017144">
    <property type="entry name" value="Xaa-Arg_dipeptidase"/>
</dbReference>
<dbReference type="NCBIfam" id="TIGR01891">
    <property type="entry name" value="amidohydrolases"/>
    <property type="match status" value="1"/>
</dbReference>
<dbReference type="InterPro" id="IPR017439">
    <property type="entry name" value="Amidohydrolase"/>
</dbReference>